<feature type="transmembrane region" description="Helical" evidence="7">
    <location>
        <begin position="31"/>
        <end position="52"/>
    </location>
</feature>
<comment type="subcellular location">
    <subcellularLocation>
        <location evidence="1">Cell membrane</location>
        <topology evidence="1">Multi-pass membrane protein</topology>
    </subcellularLocation>
</comment>
<gene>
    <name evidence="9" type="ORF">H4O24_11445</name>
</gene>
<feature type="transmembrane region" description="Helical" evidence="7">
    <location>
        <begin position="64"/>
        <end position="84"/>
    </location>
</feature>
<dbReference type="AlphaFoldDB" id="A0A7G6VS57"/>
<comment type="similarity">
    <text evidence="2">Belongs to the UPF0126 family.</text>
</comment>
<evidence type="ECO:0000256" key="6">
    <source>
        <dbReference type="ARBA" id="ARBA00023136"/>
    </source>
</evidence>
<dbReference type="Pfam" id="PF03458">
    <property type="entry name" value="Gly_transporter"/>
    <property type="match status" value="2"/>
</dbReference>
<keyword evidence="6 7" id="KW-0472">Membrane</keyword>
<reference evidence="9 10" key="1">
    <citation type="submission" date="2020-08" db="EMBL/GenBank/DDBJ databases">
        <authorList>
            <person name="Liu G."/>
            <person name="Sun C."/>
        </authorList>
    </citation>
    <scope>NUCLEOTIDE SEQUENCE [LARGE SCALE GENOMIC DNA]</scope>
    <source>
        <strain evidence="9 10">OT19</strain>
    </source>
</reference>
<feature type="transmembrane region" description="Helical" evidence="7">
    <location>
        <begin position="172"/>
        <end position="193"/>
    </location>
</feature>
<evidence type="ECO:0000256" key="2">
    <source>
        <dbReference type="ARBA" id="ARBA00008193"/>
    </source>
</evidence>
<evidence type="ECO:0000256" key="5">
    <source>
        <dbReference type="ARBA" id="ARBA00022989"/>
    </source>
</evidence>
<feature type="domain" description="Glycine transporter" evidence="8">
    <location>
        <begin position="7"/>
        <end position="79"/>
    </location>
</feature>
<keyword evidence="5 7" id="KW-1133">Transmembrane helix</keyword>
<keyword evidence="3" id="KW-1003">Cell membrane</keyword>
<dbReference type="PANTHER" id="PTHR30506">
    <property type="entry name" value="INNER MEMBRANE PROTEIN"/>
    <property type="match status" value="1"/>
</dbReference>
<evidence type="ECO:0000313" key="9">
    <source>
        <dbReference type="EMBL" id="QNE04572.1"/>
    </source>
</evidence>
<organism evidence="9 10">
    <name type="scientific">Croceicoccus marinus</name>
    <dbReference type="NCBI Taxonomy" id="450378"/>
    <lineage>
        <taxon>Bacteria</taxon>
        <taxon>Pseudomonadati</taxon>
        <taxon>Pseudomonadota</taxon>
        <taxon>Alphaproteobacteria</taxon>
        <taxon>Sphingomonadales</taxon>
        <taxon>Erythrobacteraceae</taxon>
        <taxon>Croceicoccus</taxon>
    </lineage>
</organism>
<feature type="domain" description="Glycine transporter" evidence="8">
    <location>
        <begin position="91"/>
        <end position="162"/>
    </location>
</feature>
<evidence type="ECO:0000313" key="10">
    <source>
        <dbReference type="Proteomes" id="UP000515297"/>
    </source>
</evidence>
<dbReference type="InterPro" id="IPR005115">
    <property type="entry name" value="Gly_transporter"/>
</dbReference>
<dbReference type="Proteomes" id="UP000515297">
    <property type="component" value="Chromosome"/>
</dbReference>
<protein>
    <submittedName>
        <fullName evidence="9">TRIC cation channel family protein</fullName>
    </submittedName>
</protein>
<keyword evidence="4 7" id="KW-0812">Transmembrane</keyword>
<evidence type="ECO:0000256" key="3">
    <source>
        <dbReference type="ARBA" id="ARBA00022475"/>
    </source>
</evidence>
<evidence type="ECO:0000256" key="1">
    <source>
        <dbReference type="ARBA" id="ARBA00004651"/>
    </source>
</evidence>
<proteinExistence type="inferred from homology"/>
<sequence>MVTPVTVLELAGVAVFAVSGALAATRLRQTFVTACFFALITGVGGGSLRDLLLGVRAEWLEDRLVALVIMMSALAVWFTPGRWWREKVLEWADAAGLAAFAALGTAKAVEYGVQPLPAIVLGVISGCVGGIIRDVLAGVPSILMRPELYVTAAALSASVSLIALEMGMQRLLALLLASAAGFGLRGAAMIWRIELPAYARDRPAKAE</sequence>
<feature type="transmembrane region" description="Helical" evidence="7">
    <location>
        <begin position="148"/>
        <end position="166"/>
    </location>
</feature>
<evidence type="ECO:0000259" key="8">
    <source>
        <dbReference type="Pfam" id="PF03458"/>
    </source>
</evidence>
<dbReference type="GO" id="GO:0005886">
    <property type="term" value="C:plasma membrane"/>
    <property type="evidence" value="ECO:0007669"/>
    <property type="project" value="UniProtKB-SubCell"/>
</dbReference>
<evidence type="ECO:0000256" key="7">
    <source>
        <dbReference type="SAM" id="Phobius"/>
    </source>
</evidence>
<feature type="transmembrane region" description="Helical" evidence="7">
    <location>
        <begin position="115"/>
        <end position="136"/>
    </location>
</feature>
<dbReference type="EMBL" id="CP060052">
    <property type="protein sequence ID" value="QNE04572.1"/>
    <property type="molecule type" value="Genomic_DNA"/>
</dbReference>
<evidence type="ECO:0000256" key="4">
    <source>
        <dbReference type="ARBA" id="ARBA00022692"/>
    </source>
</evidence>
<dbReference type="RefSeq" id="WP_185883834.1">
    <property type="nucleotide sequence ID" value="NZ_CP060052.1"/>
</dbReference>
<feature type="transmembrane region" description="Helical" evidence="7">
    <location>
        <begin position="6"/>
        <end position="24"/>
    </location>
</feature>
<dbReference type="PANTHER" id="PTHR30506:SF3">
    <property type="entry name" value="UPF0126 INNER MEMBRANE PROTEIN YADS-RELATED"/>
    <property type="match status" value="1"/>
</dbReference>
<name>A0A7G6VS57_9SPHN</name>
<accession>A0A7G6VS57</accession>